<protein>
    <submittedName>
        <fullName evidence="1">Type IV pilus biogenesis protein PilE</fullName>
    </submittedName>
</protein>
<dbReference type="AlphaFoldDB" id="A0A090S585"/>
<reference evidence="1 2" key="1">
    <citation type="submission" date="2014-09" db="EMBL/GenBank/DDBJ databases">
        <title>Vibrio maritimus JCM 19235. (C45) whole genome shotgun sequence.</title>
        <authorList>
            <person name="Sawabe T."/>
            <person name="Meirelles P."/>
            <person name="Nakanishi M."/>
            <person name="Sayaka M."/>
            <person name="Hattori M."/>
            <person name="Ohkuma M."/>
        </authorList>
    </citation>
    <scope>NUCLEOTIDE SEQUENCE [LARGE SCALE GENOMIC DNA]</scope>
    <source>
        <strain evidence="2">JCM19235</strain>
    </source>
</reference>
<proteinExistence type="predicted"/>
<dbReference type="EMBL" id="BBMR01000009">
    <property type="protein sequence ID" value="GAL21669.1"/>
    <property type="molecule type" value="Genomic_DNA"/>
</dbReference>
<dbReference type="GO" id="GO:0043683">
    <property type="term" value="P:type IV pilus assembly"/>
    <property type="evidence" value="ECO:0007669"/>
    <property type="project" value="InterPro"/>
</dbReference>
<dbReference type="Proteomes" id="UP000029228">
    <property type="component" value="Unassembled WGS sequence"/>
</dbReference>
<comment type="caution">
    <text evidence="1">The sequence shown here is derived from an EMBL/GenBank/DDBJ whole genome shotgun (WGS) entry which is preliminary data.</text>
</comment>
<accession>A0A090S585</accession>
<dbReference type="InterPro" id="IPR031982">
    <property type="entry name" value="PilE-like"/>
</dbReference>
<dbReference type="Pfam" id="PF16732">
    <property type="entry name" value="ComP_DUS"/>
    <property type="match status" value="1"/>
</dbReference>
<evidence type="ECO:0000313" key="2">
    <source>
        <dbReference type="Proteomes" id="UP000029228"/>
    </source>
</evidence>
<gene>
    <name evidence="1" type="ORF">JCM19235_1491</name>
</gene>
<organism evidence="1 2">
    <name type="scientific">Vibrio maritimus</name>
    <dbReference type="NCBI Taxonomy" id="990268"/>
    <lineage>
        <taxon>Bacteria</taxon>
        <taxon>Pseudomonadati</taxon>
        <taxon>Pseudomonadota</taxon>
        <taxon>Gammaproteobacteria</taxon>
        <taxon>Vibrionales</taxon>
        <taxon>Vibrionaceae</taxon>
        <taxon>Vibrio</taxon>
    </lineage>
</organism>
<name>A0A090S585_9VIBR</name>
<sequence length="84" mass="9170">MQLELERTYNAGYQFEAVISGGVCSVCESSLDRYQFEVVSSAAATYTIKAIAQTTTRQSDDTCLDADKAMTIDSKGNVSPIDCW</sequence>
<evidence type="ECO:0000313" key="1">
    <source>
        <dbReference type="EMBL" id="GAL21669.1"/>
    </source>
</evidence>
<keyword evidence="2" id="KW-1185">Reference proteome</keyword>
<dbReference type="STRING" id="990268.JCM19235_1491"/>